<protein>
    <submittedName>
        <fullName evidence="2">Ubiquitin-conjugating enzyme E2 L3</fullName>
    </submittedName>
</protein>
<accession>F1LCT9</accession>
<evidence type="ECO:0000259" key="1">
    <source>
        <dbReference type="PROSITE" id="PS50127"/>
    </source>
</evidence>
<dbReference type="InterPro" id="IPR000608">
    <property type="entry name" value="UBC"/>
</dbReference>
<dbReference type="Pfam" id="PF00179">
    <property type="entry name" value="UQ_con"/>
    <property type="match status" value="1"/>
</dbReference>
<dbReference type="PANTHER" id="PTHR24068">
    <property type="entry name" value="UBIQUITIN-CONJUGATING ENZYME E2"/>
    <property type="match status" value="1"/>
</dbReference>
<sequence length="165" mass="18635">MLNESMASDGVAESPFENSRLKRDLINIERIKEKKYALNGVDEAHLNRWNVILLPDKPPFNVGGYKVELEFPKAFPFEAPKIRFITKVYHPNVSESGEVQFPMISAQNWKPAITVDQVLTALSDMLCAPLLGCALRKDIADLYISDPAKFEQNAAEFCKQHAEKI</sequence>
<dbReference type="PROSITE" id="PS50127">
    <property type="entry name" value="UBC_2"/>
    <property type="match status" value="1"/>
</dbReference>
<feature type="domain" description="UBC core" evidence="1">
    <location>
        <begin position="16"/>
        <end position="163"/>
    </location>
</feature>
<dbReference type="SUPFAM" id="SSF54495">
    <property type="entry name" value="UBC-like"/>
    <property type="match status" value="1"/>
</dbReference>
<dbReference type="InterPro" id="IPR016135">
    <property type="entry name" value="UBQ-conjugating_enzyme/RWD"/>
</dbReference>
<dbReference type="SMART" id="SM00212">
    <property type="entry name" value="UBCc"/>
    <property type="match status" value="1"/>
</dbReference>
<dbReference type="Gene3D" id="3.10.110.10">
    <property type="entry name" value="Ubiquitin Conjugating Enzyme"/>
    <property type="match status" value="1"/>
</dbReference>
<dbReference type="AlphaFoldDB" id="F1LCT9"/>
<proteinExistence type="evidence at transcript level"/>
<name>F1LCT9_ASCSU</name>
<dbReference type="EMBL" id="JI178012">
    <property type="protein sequence ID" value="ADY47943.1"/>
    <property type="molecule type" value="mRNA"/>
</dbReference>
<organism evidence="2">
    <name type="scientific">Ascaris suum</name>
    <name type="common">Pig roundworm</name>
    <name type="synonym">Ascaris lumbricoides</name>
    <dbReference type="NCBI Taxonomy" id="6253"/>
    <lineage>
        <taxon>Eukaryota</taxon>
        <taxon>Metazoa</taxon>
        <taxon>Ecdysozoa</taxon>
        <taxon>Nematoda</taxon>
        <taxon>Chromadorea</taxon>
        <taxon>Rhabditida</taxon>
        <taxon>Spirurina</taxon>
        <taxon>Ascaridomorpha</taxon>
        <taxon>Ascaridoidea</taxon>
        <taxon>Ascarididae</taxon>
        <taxon>Ascaris</taxon>
    </lineage>
</organism>
<reference evidence="2" key="1">
    <citation type="journal article" date="2011" name="Genome Res.">
        <title>Deep small RNA sequencing from the nematode Ascaris reveals conservation, functional diversification, and novel developmental profiles.</title>
        <authorList>
            <person name="Wang J."/>
            <person name="Czech B."/>
            <person name="Crunk A."/>
            <person name="Wallace A."/>
            <person name="Mitreva M."/>
            <person name="Hannon G.J."/>
            <person name="Davis R.E."/>
        </authorList>
    </citation>
    <scope>NUCLEOTIDE SEQUENCE</scope>
</reference>
<evidence type="ECO:0000313" key="2">
    <source>
        <dbReference type="EMBL" id="ADY47943.1"/>
    </source>
</evidence>